<name>A0ABQ7ZCL6_BRANA</name>
<gene>
    <name evidence="1" type="ORF">HID58_065379</name>
</gene>
<dbReference type="EMBL" id="JAGKQM010000015">
    <property type="protein sequence ID" value="KAH0877985.1"/>
    <property type="molecule type" value="Genomic_DNA"/>
</dbReference>
<feature type="non-terminal residue" evidence="1">
    <location>
        <position position="128"/>
    </location>
</feature>
<organism evidence="1 2">
    <name type="scientific">Brassica napus</name>
    <name type="common">Rape</name>
    <dbReference type="NCBI Taxonomy" id="3708"/>
    <lineage>
        <taxon>Eukaryota</taxon>
        <taxon>Viridiplantae</taxon>
        <taxon>Streptophyta</taxon>
        <taxon>Embryophyta</taxon>
        <taxon>Tracheophyta</taxon>
        <taxon>Spermatophyta</taxon>
        <taxon>Magnoliopsida</taxon>
        <taxon>eudicotyledons</taxon>
        <taxon>Gunneridae</taxon>
        <taxon>Pentapetalae</taxon>
        <taxon>rosids</taxon>
        <taxon>malvids</taxon>
        <taxon>Brassicales</taxon>
        <taxon>Brassicaceae</taxon>
        <taxon>Brassiceae</taxon>
        <taxon>Brassica</taxon>
    </lineage>
</organism>
<evidence type="ECO:0000313" key="1">
    <source>
        <dbReference type="EMBL" id="KAH0877985.1"/>
    </source>
</evidence>
<keyword evidence="2" id="KW-1185">Reference proteome</keyword>
<sequence length="128" mass="14935">MGLFTADMKLHLHKTFLNQMFGTWTDSLKSLQTCAQEFDYTEDLHTLSRTRPRSLKVWLWEGSYSVTTETCRRIMKLLLQDVKFDTRNNESLLYIVGAGMERSKINPTKTDGIKISVEMIQASKRPWQ</sequence>
<protein>
    <submittedName>
        <fullName evidence="1">Uncharacterized protein</fullName>
    </submittedName>
</protein>
<evidence type="ECO:0000313" key="2">
    <source>
        <dbReference type="Proteomes" id="UP000824890"/>
    </source>
</evidence>
<proteinExistence type="predicted"/>
<reference evidence="1 2" key="1">
    <citation type="submission" date="2021-05" db="EMBL/GenBank/DDBJ databases">
        <title>Genome Assembly of Synthetic Allotetraploid Brassica napus Reveals Homoeologous Exchanges between Subgenomes.</title>
        <authorList>
            <person name="Davis J.T."/>
        </authorList>
    </citation>
    <scope>NUCLEOTIDE SEQUENCE [LARGE SCALE GENOMIC DNA]</scope>
    <source>
        <strain evidence="2">cv. Da-Ae</strain>
        <tissue evidence="1">Seedling</tissue>
    </source>
</reference>
<comment type="caution">
    <text evidence="1">The sequence shown here is derived from an EMBL/GenBank/DDBJ whole genome shotgun (WGS) entry which is preliminary data.</text>
</comment>
<accession>A0ABQ7ZCL6</accession>
<dbReference type="Proteomes" id="UP000824890">
    <property type="component" value="Unassembled WGS sequence"/>
</dbReference>